<reference evidence="9" key="1">
    <citation type="journal article" date="2019" name="Int. J. Syst. Evol. Microbiol.">
        <title>The Global Catalogue of Microorganisms (GCM) 10K type strain sequencing project: providing services to taxonomists for standard genome sequencing and annotation.</title>
        <authorList>
            <consortium name="The Broad Institute Genomics Platform"/>
            <consortium name="The Broad Institute Genome Sequencing Center for Infectious Disease"/>
            <person name="Wu L."/>
            <person name="Ma J."/>
        </authorList>
    </citation>
    <scope>NUCLEOTIDE SEQUENCE [LARGE SCALE GENOMIC DNA]</scope>
    <source>
        <strain evidence="9">JCM 17925</strain>
    </source>
</reference>
<dbReference type="InterPro" id="IPR036388">
    <property type="entry name" value="WH-like_DNA-bd_sf"/>
</dbReference>
<feature type="domain" description="RNA polymerase sigma-70 region 4" evidence="7">
    <location>
        <begin position="128"/>
        <end position="177"/>
    </location>
</feature>
<accession>A0ABP8KY67</accession>
<protein>
    <recommendedName>
        <fullName evidence="10">RNA polymerase sigma-70 factor, ECF subfamily</fullName>
    </recommendedName>
</protein>
<dbReference type="Pfam" id="PF04545">
    <property type="entry name" value="Sigma70_r4"/>
    <property type="match status" value="1"/>
</dbReference>
<dbReference type="EMBL" id="BAABHB010000016">
    <property type="protein sequence ID" value="GAA4418143.1"/>
    <property type="molecule type" value="Genomic_DNA"/>
</dbReference>
<dbReference type="Gene3D" id="1.10.10.10">
    <property type="entry name" value="Winged helix-like DNA-binding domain superfamily/Winged helix DNA-binding domain"/>
    <property type="match status" value="1"/>
</dbReference>
<dbReference type="SUPFAM" id="SSF88659">
    <property type="entry name" value="Sigma3 and sigma4 domains of RNA polymerase sigma factors"/>
    <property type="match status" value="1"/>
</dbReference>
<dbReference type="InterPro" id="IPR007630">
    <property type="entry name" value="RNA_pol_sigma70_r4"/>
</dbReference>
<evidence type="ECO:0000313" key="9">
    <source>
        <dbReference type="Proteomes" id="UP001500936"/>
    </source>
</evidence>
<keyword evidence="4" id="KW-0238">DNA-binding</keyword>
<keyword evidence="5" id="KW-0804">Transcription</keyword>
<gene>
    <name evidence="8" type="ORF">GCM10023187_51260</name>
</gene>
<evidence type="ECO:0000256" key="1">
    <source>
        <dbReference type="ARBA" id="ARBA00010641"/>
    </source>
</evidence>
<dbReference type="Gene3D" id="1.10.1740.10">
    <property type="match status" value="1"/>
</dbReference>
<evidence type="ECO:0000256" key="4">
    <source>
        <dbReference type="ARBA" id="ARBA00023125"/>
    </source>
</evidence>
<keyword evidence="2" id="KW-0805">Transcription regulation</keyword>
<evidence type="ECO:0000313" key="8">
    <source>
        <dbReference type="EMBL" id="GAA4418143.1"/>
    </source>
</evidence>
<evidence type="ECO:0008006" key="10">
    <source>
        <dbReference type="Google" id="ProtNLM"/>
    </source>
</evidence>
<dbReference type="InterPro" id="IPR039425">
    <property type="entry name" value="RNA_pol_sigma-70-like"/>
</dbReference>
<evidence type="ECO:0000256" key="3">
    <source>
        <dbReference type="ARBA" id="ARBA00023082"/>
    </source>
</evidence>
<evidence type="ECO:0000256" key="2">
    <source>
        <dbReference type="ARBA" id="ARBA00023015"/>
    </source>
</evidence>
<dbReference type="RefSeq" id="WP_345270912.1">
    <property type="nucleotide sequence ID" value="NZ_BAABHB010000016.1"/>
</dbReference>
<dbReference type="InterPro" id="IPR013324">
    <property type="entry name" value="RNA_pol_sigma_r3/r4-like"/>
</dbReference>
<feature type="domain" description="RNA polymerase sigma-70 region 2" evidence="6">
    <location>
        <begin position="27"/>
        <end position="96"/>
    </location>
</feature>
<sequence>MQETSAADQALLDRIRQGDEKAFEMVYKMNRPAILRYVLQNHGTAQDAKDLYQNVMVAFHGNVADGKLVSLSGKLSTYLFKLAQNQWRNHLRGQKREMLVDYIADNDLPPGEPETDTLREDKFLQRLIDRLDERCQRILQLFYYERLSMQEVAQRVGLTDGESAKKRKYDCLNKLKKLADRYNTDEYEPE</sequence>
<dbReference type="PANTHER" id="PTHR43133:SF8">
    <property type="entry name" value="RNA POLYMERASE SIGMA FACTOR HI_1459-RELATED"/>
    <property type="match status" value="1"/>
</dbReference>
<dbReference type="Proteomes" id="UP001500936">
    <property type="component" value="Unassembled WGS sequence"/>
</dbReference>
<keyword evidence="9" id="KW-1185">Reference proteome</keyword>
<evidence type="ECO:0000259" key="6">
    <source>
        <dbReference type="Pfam" id="PF04542"/>
    </source>
</evidence>
<name>A0ABP8KY67_9BACT</name>
<keyword evidence="3" id="KW-0731">Sigma factor</keyword>
<evidence type="ECO:0000256" key="5">
    <source>
        <dbReference type="ARBA" id="ARBA00023163"/>
    </source>
</evidence>
<organism evidence="8 9">
    <name type="scientific">Nibrella viscosa</name>
    <dbReference type="NCBI Taxonomy" id="1084524"/>
    <lineage>
        <taxon>Bacteria</taxon>
        <taxon>Pseudomonadati</taxon>
        <taxon>Bacteroidota</taxon>
        <taxon>Cytophagia</taxon>
        <taxon>Cytophagales</taxon>
        <taxon>Spirosomataceae</taxon>
        <taxon>Nibrella</taxon>
    </lineage>
</organism>
<dbReference type="SUPFAM" id="SSF88946">
    <property type="entry name" value="Sigma2 domain of RNA polymerase sigma factors"/>
    <property type="match status" value="1"/>
</dbReference>
<proteinExistence type="inferred from homology"/>
<dbReference type="InterPro" id="IPR014284">
    <property type="entry name" value="RNA_pol_sigma-70_dom"/>
</dbReference>
<dbReference type="InterPro" id="IPR007627">
    <property type="entry name" value="RNA_pol_sigma70_r2"/>
</dbReference>
<comment type="caution">
    <text evidence="8">The sequence shown here is derived from an EMBL/GenBank/DDBJ whole genome shotgun (WGS) entry which is preliminary data.</text>
</comment>
<dbReference type="Pfam" id="PF04542">
    <property type="entry name" value="Sigma70_r2"/>
    <property type="match status" value="1"/>
</dbReference>
<evidence type="ECO:0000259" key="7">
    <source>
        <dbReference type="Pfam" id="PF04545"/>
    </source>
</evidence>
<dbReference type="InterPro" id="IPR013325">
    <property type="entry name" value="RNA_pol_sigma_r2"/>
</dbReference>
<dbReference type="PANTHER" id="PTHR43133">
    <property type="entry name" value="RNA POLYMERASE ECF-TYPE SIGMA FACTO"/>
    <property type="match status" value="1"/>
</dbReference>
<comment type="similarity">
    <text evidence="1">Belongs to the sigma-70 factor family. ECF subfamily.</text>
</comment>
<dbReference type="NCBIfam" id="TIGR02937">
    <property type="entry name" value="sigma70-ECF"/>
    <property type="match status" value="1"/>
</dbReference>